<dbReference type="eggNOG" id="COG1309">
    <property type="taxonomic scope" value="Bacteria"/>
</dbReference>
<name>A4TAN4_MYCGI</name>
<dbReference type="GO" id="GO:0003677">
    <property type="term" value="F:DNA binding"/>
    <property type="evidence" value="ECO:0007669"/>
    <property type="project" value="UniProtKB-UniRule"/>
</dbReference>
<dbReference type="EMBL" id="CP000656">
    <property type="protein sequence ID" value="ABP45728.1"/>
    <property type="molecule type" value="Genomic_DNA"/>
</dbReference>
<evidence type="ECO:0000259" key="4">
    <source>
        <dbReference type="PROSITE" id="PS50977"/>
    </source>
</evidence>
<proteinExistence type="predicted"/>
<organism evidence="5">
    <name type="scientific">Mycolicibacterium gilvum (strain PYR-GCK)</name>
    <name type="common">Mycobacterium gilvum (strain PYR-GCK)</name>
    <dbReference type="NCBI Taxonomy" id="350054"/>
    <lineage>
        <taxon>Bacteria</taxon>
        <taxon>Bacillati</taxon>
        <taxon>Actinomycetota</taxon>
        <taxon>Actinomycetes</taxon>
        <taxon>Mycobacteriales</taxon>
        <taxon>Mycobacteriaceae</taxon>
        <taxon>Mycolicibacterium</taxon>
    </lineage>
</organism>
<feature type="region of interest" description="Disordered" evidence="3">
    <location>
        <begin position="1"/>
        <end position="20"/>
    </location>
</feature>
<sequence>MSAETRSSGRRKLPKQERSREMVAKIVQTTAALLIKTEPEQVTTNLIADRAGISKGSIYQYFSDKEEIIEAAVEHLAAQQAPEIEEMLRSVTMSRPEVAMESSIDILIDFTIANRRLIRYLAERPDHVRTFEAISGLNATLLAMATLHMGHYRDQYRDELSPRALAWLFFNMAVATTLRYIEADDPISLDELRSGLKFASTGLLAGAVSGGHVGEPGPS</sequence>
<dbReference type="STRING" id="350054.Mflv_3251"/>
<feature type="domain" description="HTH tetR-type" evidence="4">
    <location>
        <begin position="20"/>
        <end position="80"/>
    </location>
</feature>
<keyword evidence="1 2" id="KW-0238">DNA-binding</keyword>
<gene>
    <name evidence="5" type="ordered locus">Mflv_3251</name>
</gene>
<dbReference type="PANTHER" id="PTHR43479">
    <property type="entry name" value="ACREF/ENVCD OPERON REPRESSOR-RELATED"/>
    <property type="match status" value="1"/>
</dbReference>
<dbReference type="InterPro" id="IPR050624">
    <property type="entry name" value="HTH-type_Tx_Regulator"/>
</dbReference>
<feature type="DNA-binding region" description="H-T-H motif" evidence="2">
    <location>
        <begin position="43"/>
        <end position="62"/>
    </location>
</feature>
<dbReference type="Gene3D" id="1.10.357.10">
    <property type="entry name" value="Tetracycline Repressor, domain 2"/>
    <property type="match status" value="1"/>
</dbReference>
<evidence type="ECO:0000256" key="3">
    <source>
        <dbReference type="SAM" id="MobiDB-lite"/>
    </source>
</evidence>
<dbReference type="PROSITE" id="PS50977">
    <property type="entry name" value="HTH_TETR_2"/>
    <property type="match status" value="1"/>
</dbReference>
<dbReference type="InterPro" id="IPR001647">
    <property type="entry name" value="HTH_TetR"/>
</dbReference>
<dbReference type="PANTHER" id="PTHR43479:SF11">
    <property type="entry name" value="ACREF_ENVCD OPERON REPRESSOR-RELATED"/>
    <property type="match status" value="1"/>
</dbReference>
<protein>
    <submittedName>
        <fullName evidence="5">Transcriptional regulator, TetR family</fullName>
    </submittedName>
</protein>
<dbReference type="SUPFAM" id="SSF46689">
    <property type="entry name" value="Homeodomain-like"/>
    <property type="match status" value="1"/>
</dbReference>
<dbReference type="KEGG" id="mgi:Mflv_3251"/>
<reference evidence="5" key="1">
    <citation type="submission" date="2007-04" db="EMBL/GenBank/DDBJ databases">
        <authorList>
            <consortium name="US DOE Joint Genome Institute"/>
            <person name="Copeland A."/>
            <person name="Lucas S."/>
            <person name="Lapidus A."/>
            <person name="Barry K."/>
            <person name="Detter J.C."/>
            <person name="Glavina del Rio T."/>
            <person name="Hammon N."/>
            <person name="Israni S."/>
            <person name="Dalin E."/>
            <person name="Tice H."/>
            <person name="Pitluck S."/>
            <person name="Chain P."/>
            <person name="Malfatti S."/>
            <person name="Shin M."/>
            <person name="Vergez L."/>
            <person name="Schmutz J."/>
            <person name="Larimer F."/>
            <person name="Land M."/>
            <person name="Hauser L."/>
            <person name="Kyrpides N."/>
            <person name="Mikhailova N."/>
            <person name="Miller C."/>
            <person name="Richardson P."/>
        </authorList>
    </citation>
    <scope>NUCLEOTIDE SEQUENCE</scope>
    <source>
        <strain evidence="5">PYR-GCK</strain>
    </source>
</reference>
<accession>A4TAN4</accession>
<reference evidence="5" key="2">
    <citation type="journal article" date="2013" name="PLoS ONE">
        <title>A Gene Expression Study of the Activities of Aromatic Ring-Cleavage Dioxygenases in Mycobacterium gilvum PYR-GCK to Changes in Salinity and pH during Pyrene Degradation.</title>
        <authorList>
            <person name="Badejo A.C."/>
            <person name="Badejo A.O."/>
            <person name="Shin K.H."/>
            <person name="Chai Y.G."/>
        </authorList>
    </citation>
    <scope>NUCLEOTIDE SEQUENCE [LARGE SCALE GENOMIC DNA]</scope>
    <source>
        <strain evidence="5">PYR-GCK</strain>
    </source>
</reference>
<evidence type="ECO:0000313" key="5">
    <source>
        <dbReference type="EMBL" id="ABP45728.1"/>
    </source>
</evidence>
<dbReference type="Pfam" id="PF00440">
    <property type="entry name" value="TetR_N"/>
    <property type="match status" value="1"/>
</dbReference>
<evidence type="ECO:0000256" key="2">
    <source>
        <dbReference type="PROSITE-ProRule" id="PRU00335"/>
    </source>
</evidence>
<dbReference type="InterPro" id="IPR009057">
    <property type="entry name" value="Homeodomain-like_sf"/>
</dbReference>
<evidence type="ECO:0000256" key="1">
    <source>
        <dbReference type="ARBA" id="ARBA00023125"/>
    </source>
</evidence>
<dbReference type="AlphaFoldDB" id="A4TAN4"/>
<dbReference type="HOGENOM" id="CLU_069356_46_0_11"/>